<name>A0A8H7L9H4_9ASCO</name>
<accession>A0A8H7L9H4</accession>
<keyword evidence="6" id="KW-0175">Coiled coil</keyword>
<keyword evidence="5" id="KW-0539">Nucleus</keyword>
<evidence type="ECO:0000256" key="6">
    <source>
        <dbReference type="SAM" id="Coils"/>
    </source>
</evidence>
<dbReference type="EMBL" id="JACBPP010000007">
    <property type="protein sequence ID" value="KAF8000104.1"/>
    <property type="molecule type" value="Genomic_DNA"/>
</dbReference>
<dbReference type="InterPro" id="IPR012337">
    <property type="entry name" value="RNaseH-like_sf"/>
</dbReference>
<feature type="coiled-coil region" evidence="6">
    <location>
        <begin position="192"/>
        <end position="219"/>
    </location>
</feature>
<comment type="caution">
    <text evidence="8">The sequence shown here is derived from an EMBL/GenBank/DDBJ whole genome shotgun (WGS) entry which is preliminary data.</text>
</comment>
<comment type="subcellular location">
    <subcellularLocation>
        <location evidence="1">Nucleus</location>
    </subcellularLocation>
</comment>
<evidence type="ECO:0000256" key="5">
    <source>
        <dbReference type="ARBA" id="ARBA00023242"/>
    </source>
</evidence>
<gene>
    <name evidence="8" type="ORF">HF325_005033</name>
</gene>
<dbReference type="PANTHER" id="PTHR46481:SF10">
    <property type="entry name" value="ZINC FINGER BED DOMAIN-CONTAINING PROTEIN 39"/>
    <property type="match status" value="1"/>
</dbReference>
<dbReference type="GO" id="GO:0008270">
    <property type="term" value="F:zinc ion binding"/>
    <property type="evidence" value="ECO:0007669"/>
    <property type="project" value="UniProtKB-KW"/>
</dbReference>
<keyword evidence="4" id="KW-0862">Zinc</keyword>
<organism evidence="8 9">
    <name type="scientific">Metschnikowia pulcherrima</name>
    <dbReference type="NCBI Taxonomy" id="27326"/>
    <lineage>
        <taxon>Eukaryota</taxon>
        <taxon>Fungi</taxon>
        <taxon>Dikarya</taxon>
        <taxon>Ascomycota</taxon>
        <taxon>Saccharomycotina</taxon>
        <taxon>Pichiomycetes</taxon>
        <taxon>Metschnikowiaceae</taxon>
        <taxon>Metschnikowia</taxon>
    </lineage>
</organism>
<reference evidence="8" key="1">
    <citation type="submission" date="2020-10" db="EMBL/GenBank/DDBJ databases">
        <title>The Whole-Genome Sequence of Metschnikowia persimmonesis, a Novel Endophytic Yeast Species Isolated from Medicinal Plant Diospyros kaki Thumb.</title>
        <authorList>
            <person name="Rahmat E."/>
            <person name="Kang Y."/>
        </authorList>
    </citation>
    <scope>NUCLEOTIDE SEQUENCE</scope>
    <source>
        <strain evidence="8">KIOM G15050</strain>
    </source>
</reference>
<dbReference type="GO" id="GO:0046983">
    <property type="term" value="F:protein dimerization activity"/>
    <property type="evidence" value="ECO:0007669"/>
    <property type="project" value="InterPro"/>
</dbReference>
<dbReference type="OrthoDB" id="4837779at2759"/>
<dbReference type="AlphaFoldDB" id="A0A8H7L9H4"/>
<feature type="domain" description="HAT C-terminal dimerisation" evidence="7">
    <location>
        <begin position="624"/>
        <end position="701"/>
    </location>
</feature>
<evidence type="ECO:0000256" key="3">
    <source>
        <dbReference type="ARBA" id="ARBA00022771"/>
    </source>
</evidence>
<keyword evidence="9" id="KW-1185">Reference proteome</keyword>
<evidence type="ECO:0000313" key="8">
    <source>
        <dbReference type="EMBL" id="KAF8000104.1"/>
    </source>
</evidence>
<evidence type="ECO:0000256" key="4">
    <source>
        <dbReference type="ARBA" id="ARBA00022833"/>
    </source>
</evidence>
<proteinExistence type="predicted"/>
<evidence type="ECO:0000313" key="9">
    <source>
        <dbReference type="Proteomes" id="UP000649328"/>
    </source>
</evidence>
<keyword evidence="2" id="KW-0479">Metal-binding</keyword>
<dbReference type="Proteomes" id="UP000649328">
    <property type="component" value="Unassembled WGS sequence"/>
</dbReference>
<evidence type="ECO:0000256" key="1">
    <source>
        <dbReference type="ARBA" id="ARBA00004123"/>
    </source>
</evidence>
<evidence type="ECO:0000259" key="7">
    <source>
        <dbReference type="Pfam" id="PF05699"/>
    </source>
</evidence>
<dbReference type="InterPro" id="IPR052035">
    <property type="entry name" value="ZnF_BED_domain_contain"/>
</dbReference>
<protein>
    <recommendedName>
        <fullName evidence="7">HAT C-terminal dimerisation domain-containing protein</fullName>
    </recommendedName>
</protein>
<dbReference type="InterPro" id="IPR008906">
    <property type="entry name" value="HATC_C_dom"/>
</dbReference>
<dbReference type="GO" id="GO:0005634">
    <property type="term" value="C:nucleus"/>
    <property type="evidence" value="ECO:0007669"/>
    <property type="project" value="UniProtKB-SubCell"/>
</dbReference>
<sequence>MDDLQDPGLPPYELPDFESSPLVVRQKLFTMSLLPLPQSQSANVRRKFLLKCTKCAFSKEVELPPNSTNLRVHWKNHHFDVYTTRIQEYNQKNGIINPQTRNVSSSSTILQYVASGGGDTPRNVTYGQQLVEPQEFDPPYYKGLMMRYILKENLPFTTADSSELQQLLNHARLCKDPHLPKMSRYIMKNELSNIYQLEKERLKAELDKMKGRVAITLDEWKSGNSLDFLGVTLHLHDEAFRLQNHVIGFEVLNLKTSYTGEVLYDYLKNVLDDYGIKNRLVSITRDNATPIDILVQKYAEEIAKGCTPLGFDGDIRCVGHVLNLVTGAILNYTFFKPKKSDYTRDKIKELEELYPDHVRAVRETAELVFSLIHGVRKTTFVRNTFASINAKSFNGPRTLIKGNETRWLSTLHMLERFLFFREELLQLLEVVKLEPKFKQKGYKLKSLSISEFDWDYIGTVYEILKGFEFRVKKLQGSNYQTASSTIPYVAQISMMLEEINDSEFKRSQPLLTLGLLDACDKILKYYNIRGSTIEPLKHLYLATVLDPRLKLKTLRDLSFSSTIIDAVEKHFYEVFYKYKREHDKNKRVLNQTKKRRKTSNNIQNASRYEKDIFTVEEITTLNNEVTQYLSEPRQAPECNIGQFYRLRRDMFPVIFEMARDYLCTPAMSAPAESLFSQVKCIVTDKRHNALPGMIKMLAILKSRGVIPEPACDFIDHHANTDAPAGSTENPSLVDEAIHVQGSDPGGAFDGLEIHTDAFFSDDEIDENDERNEADLDAEEICNLDV</sequence>
<dbReference type="Pfam" id="PF05699">
    <property type="entry name" value="Dimer_Tnp_hAT"/>
    <property type="match status" value="1"/>
</dbReference>
<dbReference type="PANTHER" id="PTHR46481">
    <property type="entry name" value="ZINC FINGER BED DOMAIN-CONTAINING PROTEIN 4"/>
    <property type="match status" value="1"/>
</dbReference>
<keyword evidence="3" id="KW-0863">Zinc-finger</keyword>
<dbReference type="SUPFAM" id="SSF53098">
    <property type="entry name" value="Ribonuclease H-like"/>
    <property type="match status" value="1"/>
</dbReference>
<evidence type="ECO:0000256" key="2">
    <source>
        <dbReference type="ARBA" id="ARBA00022723"/>
    </source>
</evidence>